<dbReference type="Proteomes" id="UP000316778">
    <property type="component" value="Unassembled WGS sequence"/>
</dbReference>
<dbReference type="AlphaFoldDB" id="A0A562SZQ3"/>
<keyword evidence="1" id="KW-0812">Transmembrane</keyword>
<dbReference type="EMBL" id="VLLG01000004">
    <property type="protein sequence ID" value="TWI86775.1"/>
    <property type="molecule type" value="Genomic_DNA"/>
</dbReference>
<protein>
    <submittedName>
        <fullName evidence="2">Uncharacterized protein</fullName>
    </submittedName>
</protein>
<keyword evidence="3" id="KW-1185">Reference proteome</keyword>
<accession>A0A562SZQ3</accession>
<gene>
    <name evidence="2" type="ORF">LX66_4039</name>
</gene>
<evidence type="ECO:0000313" key="2">
    <source>
        <dbReference type="EMBL" id="TWI86775.1"/>
    </source>
</evidence>
<evidence type="ECO:0000313" key="3">
    <source>
        <dbReference type="Proteomes" id="UP000316778"/>
    </source>
</evidence>
<feature type="transmembrane region" description="Helical" evidence="1">
    <location>
        <begin position="120"/>
        <end position="139"/>
    </location>
</feature>
<organism evidence="2 3">
    <name type="scientific">Chitinophaga japonensis</name>
    <name type="common">Flexibacter japonensis</name>
    <dbReference type="NCBI Taxonomy" id="104662"/>
    <lineage>
        <taxon>Bacteria</taxon>
        <taxon>Pseudomonadati</taxon>
        <taxon>Bacteroidota</taxon>
        <taxon>Chitinophagia</taxon>
        <taxon>Chitinophagales</taxon>
        <taxon>Chitinophagaceae</taxon>
        <taxon>Chitinophaga</taxon>
    </lineage>
</organism>
<proteinExistence type="predicted"/>
<sequence length="431" mass="47776">MMDTNDLLRRCCALIEQQLGWGGSDDWQQQDFEALSDRIAAETGVVLSVSTLKRVWGKVKYGNLPSTTTLNTLARFAGYAQWRDFRQQQAASLNAAGKQPPATTTPAIPGKTAGPRWRRAWYIAAALLVLLLTAGWAYLRTTKDAAAVDARRFRFSSEPLAGGIPNSVVFHYDAAAAGSDSVFIQQSWDPRRRFRVPANGHTYTSMYYYPGFFRARLIVGDRIVKEHDLLIPSNGWLTAVEQEPVPVYFSRGETIHDGMLYLPPALMESRNIRLQPQTPVTRYHHIGDFKGLMNDNFIFETELRSAYSQGSAVCQRVTLVLHCAGSAFMIPLGIPGCVAEMGLFVAGTEVTARHADLSGFGCNMNEWVQLRCEARNKQVQIWVNGKKAWSGAFTANASRIVGISYRFEGTGAVNAVKFARLDGSTVLEDTF</sequence>
<name>A0A562SZQ3_CHIJA</name>
<keyword evidence="1" id="KW-0472">Membrane</keyword>
<dbReference type="OrthoDB" id="639802at2"/>
<reference evidence="2 3" key="1">
    <citation type="journal article" date="2013" name="Stand. Genomic Sci.">
        <title>Genomic Encyclopedia of Type Strains, Phase I: The one thousand microbial genomes (KMG-I) project.</title>
        <authorList>
            <person name="Kyrpides N.C."/>
            <person name="Woyke T."/>
            <person name="Eisen J.A."/>
            <person name="Garrity G."/>
            <person name="Lilburn T.G."/>
            <person name="Beck B.J."/>
            <person name="Whitman W.B."/>
            <person name="Hugenholtz P."/>
            <person name="Klenk H.P."/>
        </authorList>
    </citation>
    <scope>NUCLEOTIDE SEQUENCE [LARGE SCALE GENOMIC DNA]</scope>
    <source>
        <strain evidence="2 3">DSM 13484</strain>
    </source>
</reference>
<evidence type="ECO:0000256" key="1">
    <source>
        <dbReference type="SAM" id="Phobius"/>
    </source>
</evidence>
<dbReference type="RefSeq" id="WP_145716840.1">
    <property type="nucleotide sequence ID" value="NZ_BAAAFY010000004.1"/>
</dbReference>
<comment type="caution">
    <text evidence="2">The sequence shown here is derived from an EMBL/GenBank/DDBJ whole genome shotgun (WGS) entry which is preliminary data.</text>
</comment>
<keyword evidence="1" id="KW-1133">Transmembrane helix</keyword>